<evidence type="ECO:0000256" key="2">
    <source>
        <dbReference type="SAM" id="SignalP"/>
    </source>
</evidence>
<reference evidence="4" key="1">
    <citation type="journal article" date="2019" name="Int. J. Syst. Evol. Microbiol.">
        <title>The Global Catalogue of Microorganisms (GCM) 10K type strain sequencing project: providing services to taxonomists for standard genome sequencing and annotation.</title>
        <authorList>
            <consortium name="The Broad Institute Genomics Platform"/>
            <consortium name="The Broad Institute Genome Sequencing Center for Infectious Disease"/>
            <person name="Wu L."/>
            <person name="Ma J."/>
        </authorList>
    </citation>
    <scope>NUCLEOTIDE SEQUENCE [LARGE SCALE GENOMIC DNA]</scope>
    <source>
        <strain evidence="4">JCM 18204</strain>
    </source>
</reference>
<keyword evidence="2" id="KW-0732">Signal</keyword>
<proteinExistence type="predicted"/>
<accession>A0ABP9AH68</accession>
<organism evidence="3 4">
    <name type="scientific">Lysobacter hankyongensis</name>
    <dbReference type="NCBI Taxonomy" id="1176535"/>
    <lineage>
        <taxon>Bacteria</taxon>
        <taxon>Pseudomonadati</taxon>
        <taxon>Pseudomonadota</taxon>
        <taxon>Gammaproteobacteria</taxon>
        <taxon>Lysobacterales</taxon>
        <taxon>Lysobacteraceae</taxon>
        <taxon>Lysobacter</taxon>
    </lineage>
</organism>
<name>A0ABP9AH68_9GAMM</name>
<evidence type="ECO:0000256" key="1">
    <source>
        <dbReference type="SAM" id="MobiDB-lite"/>
    </source>
</evidence>
<dbReference type="EMBL" id="BAABJE010000001">
    <property type="protein sequence ID" value="GAA4780819.1"/>
    <property type="molecule type" value="Genomic_DNA"/>
</dbReference>
<feature type="region of interest" description="Disordered" evidence="1">
    <location>
        <begin position="186"/>
        <end position="207"/>
    </location>
</feature>
<protein>
    <submittedName>
        <fullName evidence="3">Uncharacterized protein</fullName>
    </submittedName>
</protein>
<feature type="signal peptide" evidence="2">
    <location>
        <begin position="1"/>
        <end position="30"/>
    </location>
</feature>
<evidence type="ECO:0000313" key="3">
    <source>
        <dbReference type="EMBL" id="GAA4780819.1"/>
    </source>
</evidence>
<gene>
    <name evidence="3" type="ORF">GCM10023307_01020</name>
</gene>
<dbReference type="Proteomes" id="UP001499959">
    <property type="component" value="Unassembled WGS sequence"/>
</dbReference>
<comment type="caution">
    <text evidence="3">The sequence shown here is derived from an EMBL/GenBank/DDBJ whole genome shotgun (WGS) entry which is preliminary data.</text>
</comment>
<feature type="chain" id="PRO_5045553311" evidence="2">
    <location>
        <begin position="31"/>
        <end position="221"/>
    </location>
</feature>
<feature type="compositionally biased region" description="Low complexity" evidence="1">
    <location>
        <begin position="193"/>
        <end position="204"/>
    </location>
</feature>
<sequence>MTRVERAAMSSRTSSVLLSSLLAAAMCASAADRIQPPKPTEEELSAYMPDGAKIETRLDADVTGDGMADVVFVAANDEVRVLRVMIAYVDEFNTGHEPIGEAAMEPYPLGSASLSVKKGVLLVEDLTGGTTAIQSLYRYRFDPKARRMRLIGDDVTLYSRTNAHDSTAISTNRLTGAQTVTRSVVGEDGYTDQPPQKKTVPTKPLYMEDAPMPAKTLDWGD</sequence>
<evidence type="ECO:0000313" key="4">
    <source>
        <dbReference type="Proteomes" id="UP001499959"/>
    </source>
</evidence>
<keyword evidence="4" id="KW-1185">Reference proteome</keyword>